<dbReference type="Proteomes" id="UP000198814">
    <property type="component" value="Unassembled WGS sequence"/>
</dbReference>
<keyword evidence="2" id="KW-1185">Reference proteome</keyword>
<dbReference type="EMBL" id="FODO01000017">
    <property type="protein sequence ID" value="SEO74316.1"/>
    <property type="molecule type" value="Genomic_DNA"/>
</dbReference>
<protein>
    <submittedName>
        <fullName evidence="1">Uncharacterized protein</fullName>
    </submittedName>
</protein>
<evidence type="ECO:0000313" key="1">
    <source>
        <dbReference type="EMBL" id="SEO74316.1"/>
    </source>
</evidence>
<name>A0A1H8S712_9PROT</name>
<gene>
    <name evidence="1" type="ORF">SAMN05216333_11718</name>
</gene>
<accession>A0A1H8S712</accession>
<dbReference type="AlphaFoldDB" id="A0A1H8S712"/>
<evidence type="ECO:0000313" key="2">
    <source>
        <dbReference type="Proteomes" id="UP000198814"/>
    </source>
</evidence>
<proteinExistence type="predicted"/>
<dbReference type="OrthoDB" id="8549999at2"/>
<organism evidence="1 2">
    <name type="scientific">Nitrosomonas oligotropha</name>
    <dbReference type="NCBI Taxonomy" id="42354"/>
    <lineage>
        <taxon>Bacteria</taxon>
        <taxon>Pseudomonadati</taxon>
        <taxon>Pseudomonadota</taxon>
        <taxon>Betaproteobacteria</taxon>
        <taxon>Nitrosomonadales</taxon>
        <taxon>Nitrosomonadaceae</taxon>
        <taxon>Nitrosomonas</taxon>
    </lineage>
</organism>
<sequence length="76" mass="8690">MIKELSFDDDDGIYPIDSLNDEEDVLTDSKIPPGKFAKIIDEFETAKDEFDDDEFETVKNDLDEDDDVTLDTLGLR</sequence>
<reference evidence="2" key="1">
    <citation type="submission" date="2016-10" db="EMBL/GenBank/DDBJ databases">
        <authorList>
            <person name="Varghese N."/>
            <person name="Submissions S."/>
        </authorList>
    </citation>
    <scope>NUCLEOTIDE SEQUENCE [LARGE SCALE GENOMIC DNA]</scope>
    <source>
        <strain evidence="2">Nm76</strain>
    </source>
</reference>
<dbReference type="RefSeq" id="WP_090320262.1">
    <property type="nucleotide sequence ID" value="NZ_FNOE01000018.1"/>
</dbReference>